<dbReference type="EMBL" id="LR134350">
    <property type="protein sequence ID" value="VEG26679.1"/>
    <property type="molecule type" value="Genomic_DNA"/>
</dbReference>
<evidence type="ECO:0000313" key="2">
    <source>
        <dbReference type="Proteomes" id="UP000266895"/>
    </source>
</evidence>
<protein>
    <recommendedName>
        <fullName evidence="3">Glycosyl transferase family 4</fullName>
    </recommendedName>
</protein>
<dbReference type="AlphaFoldDB" id="A0A448HES9"/>
<gene>
    <name evidence="1" type="ORF">NCTC11636_00647</name>
</gene>
<accession>A0A448HES9</accession>
<organism evidence="1 2">
    <name type="scientific">Actinomyces howellii</name>
    <dbReference type="NCBI Taxonomy" id="52771"/>
    <lineage>
        <taxon>Bacteria</taxon>
        <taxon>Bacillati</taxon>
        <taxon>Actinomycetota</taxon>
        <taxon>Actinomycetes</taxon>
        <taxon>Actinomycetales</taxon>
        <taxon>Actinomycetaceae</taxon>
        <taxon>Actinomyces</taxon>
    </lineage>
</organism>
<sequence>MTARTAPGPADHRRDHGPVAVALAALGTTLGWSESLAGLPGLAPSLPSLERTNFRGRTVSLRGGAGVALGAVAAGLATGRAGAPAALAAAAGGVAGLVDDLDAGAHDGEEPAKGLRGHLGALAAGRVTTGVVKIAVIGAGALAAGTMLARTRARPGTRTTGLVADAATSAVLIASWANLHNLLDLRPGRALKTACLTVSPLLVDPRPLSSTSRALAAGVVGAATAALPEDLMEDTMLGDTGANAIGALAGTAVAAHPSRVARTAAAAAGVALVLASERISFTRVIASTPVLAAVDALGRRE</sequence>
<dbReference type="KEGG" id="ahw:NCTC11636_00647"/>
<keyword evidence="2" id="KW-1185">Reference proteome</keyword>
<dbReference type="Proteomes" id="UP000266895">
    <property type="component" value="Chromosome"/>
</dbReference>
<evidence type="ECO:0000313" key="1">
    <source>
        <dbReference type="EMBL" id="VEG26679.1"/>
    </source>
</evidence>
<reference evidence="1 2" key="1">
    <citation type="submission" date="2018-12" db="EMBL/GenBank/DDBJ databases">
        <authorList>
            <consortium name="Pathogen Informatics"/>
        </authorList>
    </citation>
    <scope>NUCLEOTIDE SEQUENCE [LARGE SCALE GENOMIC DNA]</scope>
    <source>
        <strain evidence="1 2">NCTC11636</strain>
    </source>
</reference>
<evidence type="ECO:0008006" key="3">
    <source>
        <dbReference type="Google" id="ProtNLM"/>
    </source>
</evidence>
<dbReference type="RefSeq" id="WP_232009849.1">
    <property type="nucleotide sequence ID" value="NZ_LR134350.1"/>
</dbReference>
<proteinExistence type="predicted"/>
<name>A0A448HES9_9ACTO</name>